<dbReference type="Gene3D" id="1.20.1250.10">
    <property type="match status" value="1"/>
</dbReference>
<comment type="similarity">
    <text evidence="2 4">Belongs to the somatotropin/prolactin family.</text>
</comment>
<dbReference type="PANTHER" id="PTHR11417:SF10">
    <property type="entry name" value="PROLACTIN-6A1"/>
    <property type="match status" value="1"/>
</dbReference>
<evidence type="ECO:0000256" key="5">
    <source>
        <dbReference type="SAM" id="Phobius"/>
    </source>
</evidence>
<dbReference type="GO" id="GO:0005179">
    <property type="term" value="F:hormone activity"/>
    <property type="evidence" value="ECO:0007669"/>
    <property type="project" value="UniProtKB-KW"/>
</dbReference>
<comment type="subcellular location">
    <subcellularLocation>
        <location evidence="1 4">Secreted</location>
    </subcellularLocation>
</comment>
<evidence type="ECO:0000256" key="1">
    <source>
        <dbReference type="ARBA" id="ARBA00004613"/>
    </source>
</evidence>
<dbReference type="InterPro" id="IPR009079">
    <property type="entry name" value="4_helix_cytokine-like_core"/>
</dbReference>
<reference evidence="6" key="3">
    <citation type="submission" date="2025-09" db="UniProtKB">
        <authorList>
            <consortium name="Ensembl"/>
        </authorList>
    </citation>
    <scope>IDENTIFICATION</scope>
</reference>
<dbReference type="GO" id="GO:0031667">
    <property type="term" value="P:response to nutrient levels"/>
    <property type="evidence" value="ECO:0007669"/>
    <property type="project" value="TreeGrafter"/>
</dbReference>
<dbReference type="Pfam" id="PF00103">
    <property type="entry name" value="Hormone_1"/>
    <property type="match status" value="1"/>
</dbReference>
<keyword evidence="4" id="KW-0372">Hormone</keyword>
<dbReference type="AlphaFoldDB" id="A0A8C9CSI4"/>
<sequence length="230" mass="26053">NASDTSFYLAGTLLVLLVSNLVLWENVASIRLCPSWDSSCHGTLKNMFDYALSLSSELQNQTVQMLHDFLQDVQYTPGRWYLDGAQSSCHTSTFAILLTEEETGQMQSAFLLQEILTMLGAWKEPLSHAVTELSRMEEAPTAIIAKANIVDTAMRELQEGIRRILGTVNPRFIEVAEYPVWKGLASLQSPDEDLRVFAFHNLFQCLSRDSRKINGHLKLLKCRFVYDRDC</sequence>
<dbReference type="GeneTree" id="ENSGT00950000182818"/>
<dbReference type="GO" id="GO:0005615">
    <property type="term" value="C:extracellular space"/>
    <property type="evidence" value="ECO:0007669"/>
    <property type="project" value="TreeGrafter"/>
</dbReference>
<dbReference type="Proteomes" id="UP000694547">
    <property type="component" value="Chromosome 5"/>
</dbReference>
<dbReference type="GO" id="GO:0030879">
    <property type="term" value="P:mammary gland development"/>
    <property type="evidence" value="ECO:0007669"/>
    <property type="project" value="TreeGrafter"/>
</dbReference>
<protein>
    <recommendedName>
        <fullName evidence="8">Prolactin-like</fullName>
    </recommendedName>
</protein>
<evidence type="ECO:0000313" key="6">
    <source>
        <dbReference type="Ensembl" id="ENSPEMP00000036327.1"/>
    </source>
</evidence>
<proteinExistence type="inferred from homology"/>
<dbReference type="PRINTS" id="PR00836">
    <property type="entry name" value="SOMATOTROPIN"/>
</dbReference>
<evidence type="ECO:0008006" key="8">
    <source>
        <dbReference type="Google" id="ProtNLM"/>
    </source>
</evidence>
<evidence type="ECO:0000256" key="2">
    <source>
        <dbReference type="ARBA" id="ARBA00008474"/>
    </source>
</evidence>
<keyword evidence="3" id="KW-0964">Secreted</keyword>
<dbReference type="CDD" id="cd10288">
    <property type="entry name" value="prolactin_like"/>
    <property type="match status" value="1"/>
</dbReference>
<dbReference type="Ensembl" id="ENSPEMT00000035558.1">
    <property type="protein sequence ID" value="ENSPEMP00000036327.1"/>
    <property type="gene ID" value="ENSPEMG00000028085.1"/>
</dbReference>
<keyword evidence="5" id="KW-1133">Transmembrane helix</keyword>
<evidence type="ECO:0000313" key="7">
    <source>
        <dbReference type="Proteomes" id="UP000694547"/>
    </source>
</evidence>
<dbReference type="GO" id="GO:0046427">
    <property type="term" value="P:positive regulation of receptor signaling pathway via JAK-STAT"/>
    <property type="evidence" value="ECO:0007669"/>
    <property type="project" value="TreeGrafter"/>
</dbReference>
<dbReference type="SUPFAM" id="SSF47266">
    <property type="entry name" value="4-helical cytokines"/>
    <property type="match status" value="1"/>
</dbReference>
<dbReference type="InterPro" id="IPR001400">
    <property type="entry name" value="Somatotropin/Prolactin"/>
</dbReference>
<feature type="transmembrane region" description="Helical" evidence="5">
    <location>
        <begin position="6"/>
        <end position="24"/>
    </location>
</feature>
<keyword evidence="7" id="KW-1185">Reference proteome</keyword>
<dbReference type="GO" id="GO:0007565">
    <property type="term" value="P:female pregnancy"/>
    <property type="evidence" value="ECO:0007669"/>
    <property type="project" value="TreeGrafter"/>
</dbReference>
<accession>A0A8C9CSI4</accession>
<dbReference type="GO" id="GO:1903489">
    <property type="term" value="P:positive regulation of lactation"/>
    <property type="evidence" value="ECO:0007669"/>
    <property type="project" value="TreeGrafter"/>
</dbReference>
<dbReference type="PANTHER" id="PTHR11417">
    <property type="entry name" value="SOMATOTROPIN,PROLACTIN"/>
    <property type="match status" value="1"/>
</dbReference>
<evidence type="ECO:0000256" key="3">
    <source>
        <dbReference type="ARBA" id="ARBA00022525"/>
    </source>
</evidence>
<keyword evidence="5" id="KW-0812">Transmembrane</keyword>
<reference evidence="6" key="2">
    <citation type="submission" date="2025-08" db="UniProtKB">
        <authorList>
            <consortium name="Ensembl"/>
        </authorList>
    </citation>
    <scope>IDENTIFICATION</scope>
</reference>
<keyword evidence="5" id="KW-0472">Membrane</keyword>
<evidence type="ECO:0000256" key="4">
    <source>
        <dbReference type="RuleBase" id="RU003618"/>
    </source>
</evidence>
<dbReference type="GO" id="GO:0005148">
    <property type="term" value="F:prolactin receptor binding"/>
    <property type="evidence" value="ECO:0007669"/>
    <property type="project" value="TreeGrafter"/>
</dbReference>
<reference evidence="6 7" key="1">
    <citation type="submission" date="2018-10" db="EMBL/GenBank/DDBJ databases">
        <title>Improved assembly of the deer mouse Peromyscus maniculatus genome.</title>
        <authorList>
            <person name="Lassance J.-M."/>
            <person name="Hoekstra H.E."/>
        </authorList>
    </citation>
    <scope>NUCLEOTIDE SEQUENCE [LARGE SCALE GENOMIC DNA]</scope>
</reference>
<dbReference type="GO" id="GO:0008284">
    <property type="term" value="P:positive regulation of cell population proliferation"/>
    <property type="evidence" value="ECO:0007669"/>
    <property type="project" value="TreeGrafter"/>
</dbReference>
<organism evidence="6 7">
    <name type="scientific">Peromyscus maniculatus bairdii</name>
    <name type="common">Prairie deer mouse</name>
    <dbReference type="NCBI Taxonomy" id="230844"/>
    <lineage>
        <taxon>Eukaryota</taxon>
        <taxon>Metazoa</taxon>
        <taxon>Chordata</taxon>
        <taxon>Craniata</taxon>
        <taxon>Vertebrata</taxon>
        <taxon>Euteleostomi</taxon>
        <taxon>Mammalia</taxon>
        <taxon>Eutheria</taxon>
        <taxon>Euarchontoglires</taxon>
        <taxon>Glires</taxon>
        <taxon>Rodentia</taxon>
        <taxon>Myomorpha</taxon>
        <taxon>Muroidea</taxon>
        <taxon>Cricetidae</taxon>
        <taxon>Neotominae</taxon>
        <taxon>Peromyscus</taxon>
    </lineage>
</organism>
<name>A0A8C9CSI4_PERMB</name>